<dbReference type="Proteomes" id="UP000183832">
    <property type="component" value="Unassembled WGS sequence"/>
</dbReference>
<feature type="signal peptide" evidence="1">
    <location>
        <begin position="1"/>
        <end position="18"/>
    </location>
</feature>
<feature type="chain" id="PRO_5012000777" evidence="1">
    <location>
        <begin position="19"/>
        <end position="124"/>
    </location>
</feature>
<proteinExistence type="predicted"/>
<evidence type="ECO:0000256" key="1">
    <source>
        <dbReference type="SAM" id="SignalP"/>
    </source>
</evidence>
<dbReference type="EMBL" id="CVRI01000037">
    <property type="protein sequence ID" value="CRK93581.1"/>
    <property type="molecule type" value="Genomic_DNA"/>
</dbReference>
<sequence length="124" mass="13544">MKLLHLFLVVIIAEEVFSGDGNSCSTTPLPFSRKQKKIDEITASIYVTSFVLLQVLQTILGQIATEINSSLEYLNDVATQQVDPVDFPISCIAELLIGLNDFMESTFLTLLNAATEVVGSIDGF</sequence>
<keyword evidence="3" id="KW-1185">Reference proteome</keyword>
<accession>A0A1J1HZY1</accession>
<name>A0A1J1HZY1_9DIPT</name>
<dbReference type="AlphaFoldDB" id="A0A1J1HZY1"/>
<reference evidence="2 3" key="1">
    <citation type="submission" date="2015-04" db="EMBL/GenBank/DDBJ databases">
        <authorList>
            <person name="Syromyatnikov M.Y."/>
            <person name="Popov V.N."/>
        </authorList>
    </citation>
    <scope>NUCLEOTIDE SEQUENCE [LARGE SCALE GENOMIC DNA]</scope>
</reference>
<gene>
    <name evidence="2" type="ORF">CLUMA_CG007114</name>
</gene>
<evidence type="ECO:0000313" key="3">
    <source>
        <dbReference type="Proteomes" id="UP000183832"/>
    </source>
</evidence>
<organism evidence="2 3">
    <name type="scientific">Clunio marinus</name>
    <dbReference type="NCBI Taxonomy" id="568069"/>
    <lineage>
        <taxon>Eukaryota</taxon>
        <taxon>Metazoa</taxon>
        <taxon>Ecdysozoa</taxon>
        <taxon>Arthropoda</taxon>
        <taxon>Hexapoda</taxon>
        <taxon>Insecta</taxon>
        <taxon>Pterygota</taxon>
        <taxon>Neoptera</taxon>
        <taxon>Endopterygota</taxon>
        <taxon>Diptera</taxon>
        <taxon>Nematocera</taxon>
        <taxon>Chironomoidea</taxon>
        <taxon>Chironomidae</taxon>
        <taxon>Clunio</taxon>
    </lineage>
</organism>
<keyword evidence="1" id="KW-0732">Signal</keyword>
<protein>
    <submittedName>
        <fullName evidence="2">CLUMA_CG007114, isoform A</fullName>
    </submittedName>
</protein>
<evidence type="ECO:0000313" key="2">
    <source>
        <dbReference type="EMBL" id="CRK93581.1"/>
    </source>
</evidence>